<keyword evidence="2" id="KW-1185">Reference proteome</keyword>
<dbReference type="Proteomes" id="UP000005426">
    <property type="component" value="Unassembled WGS sequence"/>
</dbReference>
<sequence>MLVRGSSKGYSHRRQQSAGLGEAEGEAIMALATQEGGEAGSPAGAYGSCHGLRTGASEQPAVAMPWLRALEREMLRAGGRLELGGWRTGVEVEESRASNEILGAVAVGCRIAGTWSVLMLVWSHCLGNNACEVPIEASNAYGTANRYGARSTAAIASG</sequence>
<name>G9P654_HYPAI</name>
<evidence type="ECO:0000313" key="2">
    <source>
        <dbReference type="Proteomes" id="UP000005426"/>
    </source>
</evidence>
<dbReference type="AlphaFoldDB" id="G9P654"/>
<protein>
    <submittedName>
        <fullName evidence="1">Uncharacterized protein</fullName>
    </submittedName>
</protein>
<dbReference type="GeneID" id="25782002"/>
<dbReference type="EMBL" id="ABDG02000027">
    <property type="protein sequence ID" value="EHK40605.1"/>
    <property type="molecule type" value="Genomic_DNA"/>
</dbReference>
<accession>G9P654</accession>
<evidence type="ECO:0000313" key="1">
    <source>
        <dbReference type="EMBL" id="EHK40605.1"/>
    </source>
</evidence>
<organism evidence="1 2">
    <name type="scientific">Hypocrea atroviridis (strain ATCC 20476 / IMI 206040)</name>
    <name type="common">Trichoderma atroviride</name>
    <dbReference type="NCBI Taxonomy" id="452589"/>
    <lineage>
        <taxon>Eukaryota</taxon>
        <taxon>Fungi</taxon>
        <taxon>Dikarya</taxon>
        <taxon>Ascomycota</taxon>
        <taxon>Pezizomycotina</taxon>
        <taxon>Sordariomycetes</taxon>
        <taxon>Hypocreomycetidae</taxon>
        <taxon>Hypocreales</taxon>
        <taxon>Hypocreaceae</taxon>
        <taxon>Trichoderma</taxon>
    </lineage>
</organism>
<gene>
    <name evidence="1" type="ORF">TRIATDRAFT_301427</name>
</gene>
<reference evidence="1 2" key="1">
    <citation type="journal article" date="2011" name="Genome Biol.">
        <title>Comparative genome sequence analysis underscores mycoparasitism as the ancestral life style of Trichoderma.</title>
        <authorList>
            <person name="Kubicek C.P."/>
            <person name="Herrera-Estrella A."/>
            <person name="Seidl-Seiboth V."/>
            <person name="Martinez D.A."/>
            <person name="Druzhinina I.S."/>
            <person name="Thon M."/>
            <person name="Zeilinger S."/>
            <person name="Casas-Flores S."/>
            <person name="Horwitz B.A."/>
            <person name="Mukherjee P.K."/>
            <person name="Mukherjee M."/>
            <person name="Kredics L."/>
            <person name="Alcaraz L.D."/>
            <person name="Aerts A."/>
            <person name="Antal Z."/>
            <person name="Atanasova L."/>
            <person name="Cervantes-Badillo M.G."/>
            <person name="Challacombe J."/>
            <person name="Chertkov O."/>
            <person name="McCluskey K."/>
            <person name="Coulpier F."/>
            <person name="Deshpande N."/>
            <person name="von Doehren H."/>
            <person name="Ebbole D.J."/>
            <person name="Esquivel-Naranjo E.U."/>
            <person name="Fekete E."/>
            <person name="Flipphi M."/>
            <person name="Glaser F."/>
            <person name="Gomez-Rodriguez E.Y."/>
            <person name="Gruber S."/>
            <person name="Han C."/>
            <person name="Henrissat B."/>
            <person name="Hermosa R."/>
            <person name="Hernandez-Onate M."/>
            <person name="Karaffa L."/>
            <person name="Kosti I."/>
            <person name="Le Crom S."/>
            <person name="Lindquist E."/>
            <person name="Lucas S."/>
            <person name="Luebeck M."/>
            <person name="Luebeck P.S."/>
            <person name="Margeot A."/>
            <person name="Metz B."/>
            <person name="Misra M."/>
            <person name="Nevalainen H."/>
            <person name="Omann M."/>
            <person name="Packer N."/>
            <person name="Perrone G."/>
            <person name="Uresti-Rivera E.E."/>
            <person name="Salamov A."/>
            <person name="Schmoll M."/>
            <person name="Seiboth B."/>
            <person name="Shapiro H."/>
            <person name="Sukno S."/>
            <person name="Tamayo-Ramos J.A."/>
            <person name="Tisch D."/>
            <person name="Wiest A."/>
            <person name="Wilkinson H.H."/>
            <person name="Zhang M."/>
            <person name="Coutinho P.M."/>
            <person name="Kenerley C.M."/>
            <person name="Monte E."/>
            <person name="Baker S.E."/>
            <person name="Grigoriev I.V."/>
        </authorList>
    </citation>
    <scope>NUCLEOTIDE SEQUENCE [LARGE SCALE GENOMIC DNA]</scope>
    <source>
        <strain evidence="2">ATCC 20476 / IMI 206040</strain>
    </source>
</reference>
<dbReference type="HOGENOM" id="CLU_1669609_0_0_1"/>
<dbReference type="KEGG" id="tatv:25782002"/>
<comment type="caution">
    <text evidence="1">The sequence shown here is derived from an EMBL/GenBank/DDBJ whole genome shotgun (WGS) entry which is preliminary data.</text>
</comment>
<proteinExistence type="predicted"/>
<dbReference type="OrthoDB" id="10466946at2759"/>